<protein>
    <recommendedName>
        <fullName evidence="4">ribonuclease T2</fullName>
        <ecNumber evidence="4">4.6.1.19</ecNumber>
    </recommendedName>
</protein>
<dbReference type="SUPFAM" id="SSF55895">
    <property type="entry name" value="Ribonuclease Rh-like"/>
    <property type="match status" value="1"/>
</dbReference>
<evidence type="ECO:0000256" key="16">
    <source>
        <dbReference type="RuleBase" id="RU004328"/>
    </source>
</evidence>
<evidence type="ECO:0000256" key="3">
    <source>
        <dbReference type="ARBA" id="ARBA00007469"/>
    </source>
</evidence>
<feature type="chain" id="PRO_5004034149" description="ribonuclease T2" evidence="18">
    <location>
        <begin position="17"/>
        <end position="399"/>
    </location>
</feature>
<dbReference type="OMA" id="YMSEYWK"/>
<dbReference type="GO" id="GO:0005775">
    <property type="term" value="C:vacuolar lumen"/>
    <property type="evidence" value="ECO:0007669"/>
    <property type="project" value="UniProtKB-SubCell"/>
</dbReference>
<keyword evidence="9" id="KW-0255">Endonuclease</keyword>
<evidence type="ECO:0000256" key="2">
    <source>
        <dbReference type="ARBA" id="ARBA00004496"/>
    </source>
</evidence>
<sequence>MKLLTLLTILATTVTSQVIFNHDSPSCPIIPPISCARDPGTSNSCCFENPAGVIELTQFWDYNPTTGPDDLFTLHGLWNYRCSANSGYPQFCDPSLEIDSNGNTIEDIIVNQFNDQELFDNLKRVWADINGRETRFWAHEWNKHGTCFSTLKPGCFLDFKKNENVYKFFSLAYKAFEKLDTFSWLVEAGIKPSTTETYTLGQIQDALDSKFGKNVYIKCDRNHAINEIWYYHHVKGSLLQGDFLPIDSFSQSNCPQTGIKFPPKGTIPQPNPRPTTTHADGPAPTGDVPARSYISLTGKPGCLISNGNWFTRGTCATYRFQDAPYGGVEIRSSKGNCGVVDGRFICNRSIDASKQQFSVKDGKIGYGGNSKWCLGQKYGLQTSVVLADDTCESFELVVS</sequence>
<dbReference type="CDD" id="cd01061">
    <property type="entry name" value="RNase_T2_euk"/>
    <property type="match status" value="1"/>
</dbReference>
<name>M3HH02_CANMX</name>
<evidence type="ECO:0000256" key="12">
    <source>
        <dbReference type="ARBA" id="ARBA00023180"/>
    </source>
</evidence>
<dbReference type="OrthoDB" id="435754at2759"/>
<keyword evidence="12" id="KW-0325">Glycoprotein</keyword>
<comment type="caution">
    <text evidence="20">The sequence shown here is derived from an EMBL/GenBank/DDBJ whole genome shotgun (WGS) entry which is preliminary data.</text>
</comment>
<dbReference type="PANTHER" id="PTHR11240:SF22">
    <property type="entry name" value="RIBONUCLEASE T2"/>
    <property type="match status" value="1"/>
</dbReference>
<dbReference type="PANTHER" id="PTHR11240">
    <property type="entry name" value="RIBONUCLEASE T2"/>
    <property type="match status" value="1"/>
</dbReference>
<evidence type="ECO:0000256" key="7">
    <source>
        <dbReference type="ARBA" id="ARBA00022722"/>
    </source>
</evidence>
<feature type="signal peptide" evidence="18">
    <location>
        <begin position="1"/>
        <end position="16"/>
    </location>
</feature>
<keyword evidence="21" id="KW-1185">Reference proteome</keyword>
<dbReference type="FunFam" id="3.90.730.10:FF:000004">
    <property type="entry name" value="Ribonuclease T2-like"/>
    <property type="match status" value="1"/>
</dbReference>
<dbReference type="Pfam" id="PF00445">
    <property type="entry name" value="Ribonuclease_T2"/>
    <property type="match status" value="1"/>
</dbReference>
<evidence type="ECO:0000256" key="8">
    <source>
        <dbReference type="ARBA" id="ARBA00022729"/>
    </source>
</evidence>
<comment type="subcellular location">
    <subcellularLocation>
        <location evidence="2">Cytoplasm</location>
    </subcellularLocation>
    <subcellularLocation>
        <location evidence="1">Vacuole lumen</location>
    </subcellularLocation>
</comment>
<dbReference type="InterPro" id="IPR036430">
    <property type="entry name" value="RNase_T2-like_sf"/>
</dbReference>
<dbReference type="InterPro" id="IPR057328">
    <property type="entry name" value="RNaseT2L_C"/>
</dbReference>
<dbReference type="GO" id="GO:0016787">
    <property type="term" value="F:hydrolase activity"/>
    <property type="evidence" value="ECO:0007669"/>
    <property type="project" value="UniProtKB-KW"/>
</dbReference>
<comment type="function">
    <text evidence="14">Rnase which modulates cell survival under stress conditions. Released from the vacuole to the cytoplasm during stress to promote tRNA and rRNA cleavage and to activate separately a downstream pathway that promotes cell death. Involved in cell size, vacuolar morphology and growth at high temperatures and high salt concentration.</text>
</comment>
<dbReference type="GO" id="GO:0033897">
    <property type="term" value="F:ribonuclease T2 activity"/>
    <property type="evidence" value="ECO:0007669"/>
    <property type="project" value="UniProtKB-EC"/>
</dbReference>
<dbReference type="GO" id="GO:0003723">
    <property type="term" value="F:RNA binding"/>
    <property type="evidence" value="ECO:0007669"/>
    <property type="project" value="InterPro"/>
</dbReference>
<keyword evidence="8 18" id="KW-0732">Signal</keyword>
<keyword evidence="7" id="KW-0540">Nuclease</keyword>
<keyword evidence="10" id="KW-0378">Hydrolase</keyword>
<dbReference type="EMBL" id="AOGT01001967">
    <property type="protein sequence ID" value="EMG46557.1"/>
    <property type="molecule type" value="Genomic_DNA"/>
</dbReference>
<keyword evidence="11" id="KW-1015">Disulfide bond</keyword>
<dbReference type="HOGENOM" id="CLU_037966_0_1_1"/>
<gene>
    <name evidence="20" type="ORF">G210_3189</name>
</gene>
<organism evidence="20 21">
    <name type="scientific">Candida maltosa (strain Xu316)</name>
    <name type="common">Yeast</name>
    <dbReference type="NCBI Taxonomy" id="1245528"/>
    <lineage>
        <taxon>Eukaryota</taxon>
        <taxon>Fungi</taxon>
        <taxon>Dikarya</taxon>
        <taxon>Ascomycota</taxon>
        <taxon>Saccharomycotina</taxon>
        <taxon>Pichiomycetes</taxon>
        <taxon>Debaryomycetaceae</taxon>
        <taxon>Candida/Lodderomyces clade</taxon>
        <taxon>Candida</taxon>
    </lineage>
</organism>
<dbReference type="eggNOG" id="KOG1642">
    <property type="taxonomic scope" value="Eukaryota"/>
</dbReference>
<dbReference type="Gene3D" id="3.90.730.10">
    <property type="entry name" value="Ribonuclease T2-like"/>
    <property type="match status" value="1"/>
</dbReference>
<evidence type="ECO:0000313" key="21">
    <source>
        <dbReference type="Proteomes" id="UP000011777"/>
    </source>
</evidence>
<evidence type="ECO:0000256" key="9">
    <source>
        <dbReference type="ARBA" id="ARBA00022759"/>
    </source>
</evidence>
<evidence type="ECO:0000313" key="20">
    <source>
        <dbReference type="EMBL" id="EMG46557.1"/>
    </source>
</evidence>
<dbReference type="AlphaFoldDB" id="M3HH02"/>
<evidence type="ECO:0000256" key="15">
    <source>
        <dbReference type="PIRSR" id="PIRSR633697-1"/>
    </source>
</evidence>
<evidence type="ECO:0000256" key="4">
    <source>
        <dbReference type="ARBA" id="ARBA00012571"/>
    </source>
</evidence>
<evidence type="ECO:0000256" key="13">
    <source>
        <dbReference type="ARBA" id="ARBA00023239"/>
    </source>
</evidence>
<evidence type="ECO:0000256" key="1">
    <source>
        <dbReference type="ARBA" id="ARBA00004410"/>
    </source>
</evidence>
<dbReference type="Pfam" id="PF25488">
    <property type="entry name" value="RNaseT2L_C"/>
    <property type="match status" value="1"/>
</dbReference>
<dbReference type="InterPro" id="IPR033130">
    <property type="entry name" value="RNase_T2_His_AS_2"/>
</dbReference>
<dbReference type="InterPro" id="IPR033697">
    <property type="entry name" value="Ribonuclease_T2_eukaryotic"/>
</dbReference>
<reference evidence="20 21" key="1">
    <citation type="submission" date="2013-02" db="EMBL/GenBank/DDBJ databases">
        <title>Genome sequence of Candida maltosa Xu316, a potential industrial strain for xylitol and ethanol production.</title>
        <authorList>
            <person name="Yu J."/>
            <person name="Wang Q."/>
            <person name="Geng X."/>
            <person name="Bao W."/>
            <person name="He P."/>
            <person name="Cai J."/>
        </authorList>
    </citation>
    <scope>NUCLEOTIDE SEQUENCE [LARGE SCALE GENOMIC DNA]</scope>
    <source>
        <strain evidence="21">Xu316</strain>
    </source>
</reference>
<evidence type="ECO:0000259" key="19">
    <source>
        <dbReference type="Pfam" id="PF25488"/>
    </source>
</evidence>
<keyword evidence="13" id="KW-0456">Lyase</keyword>
<dbReference type="EC" id="4.6.1.19" evidence="4"/>
<keyword evidence="6" id="KW-0926">Vacuole</keyword>
<dbReference type="Proteomes" id="UP000011777">
    <property type="component" value="Unassembled WGS sequence"/>
</dbReference>
<evidence type="ECO:0000256" key="14">
    <source>
        <dbReference type="ARBA" id="ARBA00025494"/>
    </source>
</evidence>
<feature type="active site" evidence="15">
    <location>
        <position position="144"/>
    </location>
</feature>
<feature type="active site" evidence="15">
    <location>
        <position position="140"/>
    </location>
</feature>
<keyword evidence="5" id="KW-0963">Cytoplasm</keyword>
<dbReference type="InterPro" id="IPR001568">
    <property type="entry name" value="RNase_T2-like"/>
</dbReference>
<dbReference type="PROSITE" id="PS00531">
    <property type="entry name" value="RNASE_T2_2"/>
    <property type="match status" value="1"/>
</dbReference>
<dbReference type="GO" id="GO:0005576">
    <property type="term" value="C:extracellular region"/>
    <property type="evidence" value="ECO:0007669"/>
    <property type="project" value="TreeGrafter"/>
</dbReference>
<comment type="similarity">
    <text evidence="3 16">Belongs to the RNase T2 family.</text>
</comment>
<dbReference type="GO" id="GO:0006401">
    <property type="term" value="P:RNA catabolic process"/>
    <property type="evidence" value="ECO:0007669"/>
    <property type="project" value="TreeGrafter"/>
</dbReference>
<feature type="region of interest" description="Disordered" evidence="17">
    <location>
        <begin position="260"/>
        <end position="285"/>
    </location>
</feature>
<evidence type="ECO:0000256" key="10">
    <source>
        <dbReference type="ARBA" id="ARBA00022801"/>
    </source>
</evidence>
<proteinExistence type="inferred from homology"/>
<accession>M3HH02</accession>
<evidence type="ECO:0000256" key="5">
    <source>
        <dbReference type="ARBA" id="ARBA00022490"/>
    </source>
</evidence>
<feature type="domain" description="RNase T2-like C-terminal" evidence="19">
    <location>
        <begin position="298"/>
        <end position="373"/>
    </location>
</feature>
<evidence type="ECO:0000256" key="17">
    <source>
        <dbReference type="SAM" id="MobiDB-lite"/>
    </source>
</evidence>
<evidence type="ECO:0000256" key="18">
    <source>
        <dbReference type="SAM" id="SignalP"/>
    </source>
</evidence>
<evidence type="ECO:0000256" key="6">
    <source>
        <dbReference type="ARBA" id="ARBA00022554"/>
    </source>
</evidence>
<evidence type="ECO:0000256" key="11">
    <source>
        <dbReference type="ARBA" id="ARBA00023157"/>
    </source>
</evidence>
<feature type="active site" evidence="15">
    <location>
        <position position="75"/>
    </location>
</feature>